<dbReference type="NCBIfam" id="TIGR02453">
    <property type="entry name" value="TIGR02453 family protein"/>
    <property type="match status" value="1"/>
</dbReference>
<dbReference type="PANTHER" id="PTHR36452">
    <property type="entry name" value="CHROMOSOME 12, WHOLE GENOME SHOTGUN SEQUENCE"/>
    <property type="match status" value="1"/>
</dbReference>
<dbReference type="EMBL" id="FNXY01000006">
    <property type="protein sequence ID" value="SEJ32962.1"/>
    <property type="molecule type" value="Genomic_DNA"/>
</dbReference>
<dbReference type="STRING" id="408657.SAMN04487995_4235"/>
<protein>
    <submittedName>
        <fullName evidence="1">TIGR02453 family protein</fullName>
    </submittedName>
</protein>
<dbReference type="Pfam" id="PF09365">
    <property type="entry name" value="DUF2461"/>
    <property type="match status" value="1"/>
</dbReference>
<dbReference type="InterPro" id="IPR015996">
    <property type="entry name" value="UCP028451"/>
</dbReference>
<gene>
    <name evidence="1" type="ORF">SAMN04487995_4235</name>
</gene>
<organism evidence="1 2">
    <name type="scientific">Dyadobacter koreensis</name>
    <dbReference type="NCBI Taxonomy" id="408657"/>
    <lineage>
        <taxon>Bacteria</taxon>
        <taxon>Pseudomonadati</taxon>
        <taxon>Bacteroidota</taxon>
        <taxon>Cytophagia</taxon>
        <taxon>Cytophagales</taxon>
        <taxon>Spirosomataceae</taxon>
        <taxon>Dyadobacter</taxon>
    </lineage>
</organism>
<dbReference type="OrthoDB" id="9794241at2"/>
<sequence length="229" mass="26396">MLQSSTLKFLTDLVQNNNREWFLENRNRYDDSKADLEKLVGTLITEVGKFHDLGNLQVKDCIFRINRDVRFSKNKDPYKSNLSAGIGPGGRSSGRVDYYLHIQPGGQSFLGGGMWDATAEQLAKYRQEVDYNADELKSIINDKEFREYYPEISGESLKTAPKGYPKDHPEIELLRRKQLFFIHRFSDKDVTSKGFADSIVKGMKLLKPYTDFMNYILYDANPEAEDIQL</sequence>
<dbReference type="Proteomes" id="UP000199532">
    <property type="component" value="Unassembled WGS sequence"/>
</dbReference>
<name>A0A1H6Y6Z5_9BACT</name>
<reference evidence="1 2" key="1">
    <citation type="submission" date="2016-10" db="EMBL/GenBank/DDBJ databases">
        <authorList>
            <person name="de Groot N.N."/>
        </authorList>
    </citation>
    <scope>NUCLEOTIDE SEQUENCE [LARGE SCALE GENOMIC DNA]</scope>
    <source>
        <strain evidence="1 2">DSM 19938</strain>
    </source>
</reference>
<evidence type="ECO:0000313" key="2">
    <source>
        <dbReference type="Proteomes" id="UP000199532"/>
    </source>
</evidence>
<dbReference type="PANTHER" id="PTHR36452:SF1">
    <property type="entry name" value="DUF2461 DOMAIN-CONTAINING PROTEIN"/>
    <property type="match status" value="1"/>
</dbReference>
<dbReference type="InterPro" id="IPR012808">
    <property type="entry name" value="CHP02453"/>
</dbReference>
<keyword evidence="2" id="KW-1185">Reference proteome</keyword>
<accession>A0A1H6Y6Z5</accession>
<dbReference type="AlphaFoldDB" id="A0A1H6Y6Z5"/>
<dbReference type="PIRSF" id="PIRSF028451">
    <property type="entry name" value="UCP028451"/>
    <property type="match status" value="1"/>
</dbReference>
<dbReference type="RefSeq" id="WP_090338214.1">
    <property type="nucleotide sequence ID" value="NZ_FNXY01000006.1"/>
</dbReference>
<proteinExistence type="predicted"/>
<evidence type="ECO:0000313" key="1">
    <source>
        <dbReference type="EMBL" id="SEJ32962.1"/>
    </source>
</evidence>